<accession>A0ABU0FDA7</accession>
<evidence type="ECO:0000313" key="1">
    <source>
        <dbReference type="EMBL" id="MDQ0392591.1"/>
    </source>
</evidence>
<dbReference type="GO" id="GO:0006508">
    <property type="term" value="P:proteolysis"/>
    <property type="evidence" value="ECO:0007669"/>
    <property type="project" value="UniProtKB-KW"/>
</dbReference>
<dbReference type="InterPro" id="IPR009273">
    <property type="entry name" value="DUF930"/>
</dbReference>
<keyword evidence="1" id="KW-0378">Hydrolase</keyword>
<sequence>MELAPQARLEQAYDTEAMRHINKDKNPYTADKVIAYTFEDPVLHHDAIIAPGAVFRSKGDWYHLSYQCSTGPRHVEVQSLNYKIGDKIPRAAWEKYNLYN</sequence>
<proteinExistence type="predicted"/>
<comment type="caution">
    <text evidence="1">The sequence shown here is derived from an EMBL/GenBank/DDBJ whole genome shotgun (WGS) entry which is preliminary data.</text>
</comment>
<protein>
    <submittedName>
        <fullName evidence="1">Regulator of protease activity HflC (Stomatin/prohibitin superfamily)</fullName>
    </submittedName>
</protein>
<organism evidence="1 2">
    <name type="scientific">Labrys monachus</name>
    <dbReference type="NCBI Taxonomy" id="217067"/>
    <lineage>
        <taxon>Bacteria</taxon>
        <taxon>Pseudomonadati</taxon>
        <taxon>Pseudomonadota</taxon>
        <taxon>Alphaproteobacteria</taxon>
        <taxon>Hyphomicrobiales</taxon>
        <taxon>Xanthobacteraceae</taxon>
        <taxon>Labrys</taxon>
    </lineage>
</organism>
<dbReference type="Proteomes" id="UP001237448">
    <property type="component" value="Unassembled WGS sequence"/>
</dbReference>
<dbReference type="EMBL" id="JAUSVK010000001">
    <property type="protein sequence ID" value="MDQ0392591.1"/>
    <property type="molecule type" value="Genomic_DNA"/>
</dbReference>
<keyword evidence="2" id="KW-1185">Reference proteome</keyword>
<reference evidence="1 2" key="1">
    <citation type="submission" date="2023-07" db="EMBL/GenBank/DDBJ databases">
        <title>Genomic Encyclopedia of Type Strains, Phase IV (KMG-IV): sequencing the most valuable type-strain genomes for metagenomic binning, comparative biology and taxonomic classification.</title>
        <authorList>
            <person name="Goeker M."/>
        </authorList>
    </citation>
    <scope>NUCLEOTIDE SEQUENCE [LARGE SCALE GENOMIC DNA]</scope>
    <source>
        <strain evidence="1 2">DSM 5896</strain>
    </source>
</reference>
<evidence type="ECO:0000313" key="2">
    <source>
        <dbReference type="Proteomes" id="UP001237448"/>
    </source>
</evidence>
<gene>
    <name evidence="1" type="ORF">J3R73_002383</name>
</gene>
<dbReference type="Pfam" id="PF06059">
    <property type="entry name" value="DUF930"/>
    <property type="match status" value="1"/>
</dbReference>
<dbReference type="GO" id="GO:0008233">
    <property type="term" value="F:peptidase activity"/>
    <property type="evidence" value="ECO:0007669"/>
    <property type="project" value="UniProtKB-KW"/>
</dbReference>
<keyword evidence="1" id="KW-0645">Protease</keyword>
<name>A0ABU0FDA7_9HYPH</name>